<evidence type="ECO:0000259" key="2">
    <source>
        <dbReference type="Pfam" id="PF02342"/>
    </source>
</evidence>
<feature type="domain" description="TerD" evidence="2">
    <location>
        <begin position="29"/>
        <end position="188"/>
    </location>
</feature>
<dbReference type="InParanoid" id="A0A0G4G784"/>
<dbReference type="InterPro" id="IPR003325">
    <property type="entry name" value="TerD"/>
</dbReference>
<dbReference type="Pfam" id="PF02342">
    <property type="entry name" value="TerD"/>
    <property type="match status" value="2"/>
</dbReference>
<gene>
    <name evidence="3" type="ORF">Vbra_3227</name>
</gene>
<accession>A0A0G4G784</accession>
<proteinExistence type="predicted"/>
<reference evidence="3 4" key="1">
    <citation type="submission" date="2014-11" db="EMBL/GenBank/DDBJ databases">
        <authorList>
            <person name="Zhu J."/>
            <person name="Qi W."/>
            <person name="Song R."/>
        </authorList>
    </citation>
    <scope>NUCLEOTIDE SEQUENCE [LARGE SCALE GENOMIC DNA]</scope>
</reference>
<evidence type="ECO:0000313" key="3">
    <source>
        <dbReference type="EMBL" id="CEM24493.1"/>
    </source>
</evidence>
<name>A0A0G4G784_VITBC</name>
<feature type="domain" description="TerD" evidence="2">
    <location>
        <begin position="216"/>
        <end position="382"/>
    </location>
</feature>
<evidence type="ECO:0000313" key="4">
    <source>
        <dbReference type="Proteomes" id="UP000041254"/>
    </source>
</evidence>
<dbReference type="PANTHER" id="PTHR32097:SF17">
    <property type="entry name" value="CAMP-BINDING PROTEIN 1-RELATED"/>
    <property type="match status" value="1"/>
</dbReference>
<dbReference type="InterPro" id="IPR051324">
    <property type="entry name" value="Stress/Tellurium_Resist"/>
</dbReference>
<organism evidence="3 4">
    <name type="scientific">Vitrella brassicaformis (strain CCMP3155)</name>
    <dbReference type="NCBI Taxonomy" id="1169540"/>
    <lineage>
        <taxon>Eukaryota</taxon>
        <taxon>Sar</taxon>
        <taxon>Alveolata</taxon>
        <taxon>Colpodellida</taxon>
        <taxon>Vitrellaceae</taxon>
        <taxon>Vitrella</taxon>
    </lineage>
</organism>
<feature type="region of interest" description="Disordered" evidence="1">
    <location>
        <begin position="443"/>
        <end position="462"/>
    </location>
</feature>
<evidence type="ECO:0000256" key="1">
    <source>
        <dbReference type="SAM" id="MobiDB-lite"/>
    </source>
</evidence>
<dbReference type="CDD" id="cd06974">
    <property type="entry name" value="TerD_like"/>
    <property type="match status" value="2"/>
</dbReference>
<protein>
    <recommendedName>
        <fullName evidence="2">TerD domain-containing protein</fullName>
    </recommendedName>
</protein>
<dbReference type="EMBL" id="CDMY01000581">
    <property type="protein sequence ID" value="CEM24493.1"/>
    <property type="molecule type" value="Genomic_DNA"/>
</dbReference>
<dbReference type="VEuPathDB" id="CryptoDB:Vbra_3227"/>
<dbReference type="AlphaFoldDB" id="A0A0G4G784"/>
<dbReference type="Gene3D" id="2.60.60.30">
    <property type="entry name" value="sav2460 like domains"/>
    <property type="match status" value="2"/>
</dbReference>
<dbReference type="PANTHER" id="PTHR32097">
    <property type="entry name" value="CAMP-BINDING PROTEIN 1-RELATED"/>
    <property type="match status" value="1"/>
</dbReference>
<dbReference type="Proteomes" id="UP000041254">
    <property type="component" value="Unassembled WGS sequence"/>
</dbReference>
<sequence>MASPPAYSSDEMALHGRRLTRSEDFPVATEVKRLAFCLSWEFLAGVKEVDMDIQCVVVNSAGHICDACYYNNMKALGRAITHSGDSLDGKDPDVDEKITVHLDRLGQDVSLLVFVVCCFSGGTFANVLQGMFRVVDEATYSATGTKPTLAQYKLSDKGNHTADILCVMHRHNAAGQWKVRTIDQVLQGAHFMDILNPIQETIRIFIPTAPKRQKLAFSMRKGNVFDFASSQSAVICALGWDTTMGEVDLDASCVLLDKNGQMIESVFFGNLESKRHGIIHSGDNLTGEGEGDDEQITCYLDRVGPEVACLYFCINIYSPNRTFRQVANPYARVVDPNTGDEYCRYQLSDAGMSSGLIIARLQRDKTNRWGFHALGVPANGRLYKDCLPEMQRLLSVETRNLYQRGHTMELHQQNPGIVAMPTQLGGGGAGSVVMVTHMPGGQAGLATAPPPPAQAPGPDKQNKCCVIQ</sequence>
<dbReference type="OMA" id="NSAGHIC"/>
<keyword evidence="4" id="KW-1185">Reference proteome</keyword>
<dbReference type="OrthoDB" id="443958at2759"/>
<dbReference type="PhylomeDB" id="A0A0G4G784"/>